<sequence length="1106" mass="123990">MTRAMARWQPSQWRGVYRMLLKNWRSRWCKVGLTYPPKRRLRRHARCFRMPPAFFSIRSWTSAFLPLPKSWLIPSPMCLMHATPMRFGGAGRLQRQLMYLVYRFRSEISKRLLSRLRGHSQADIDLESMGETGGGGNPSLDKDPGMTLDEKMRFMRDRERVGDCNGDPEMDASLMRLEDFDESEISEWSKYREILANALAYQWLQSALRTSGSLQVSVVDKEVQYHYRRIGDMIIREAGKPEIFSRKQIQELCILFTVDWDPFLFAQEQQYDVTLSRVLTHAITLTGHSNNLQAARCEGYLKQTWPETGTQLLSLIQRCAENGANGCDALLVLGDKTRLAARLRNQKLELEVVGNVFSVAEIAEQISWIGAALRSSPADEEAAYSTPHIAKLNMDSNAHPSRDGVTTTRGLCNIEFEMEMLRDADLATVGKCWRGMFGNPVIVRGYPIPRRIEPDTGLEVPLDMIAALTGCQQAVNFNSITYLKGFAAMLAAVRIAGDVVFWHLCYNPDGEYISYVDSRVSRSGDHRTLDIAALEGNRHIVGWSDNVRNFVGAPDADYGIEWSGLPSPNSTHVLEKVTLSGSAIPFITPDASFIVGVKDRPLHLGFGKGDDYMGNLITIGKRRFVFYDNEERRAWLVDGVSAVLHLLRAYIKFYAEDDRVSEYFMYSEGDIEEARQNVAYTGAKAAYEVLMNIKNQNLPLYPKSSVVSEERTTNNVTTVKTDSKFTLRERVEQICHVLLQSTAYHDDMGTQSGFGWRIKSSPRHQIEGFEFMDVATRHDTLWPKVATIQAMSVGWVHLVRSLRAVPLFGVGFGELFRPVRKEGQIKQCCRPTASVPIGKDFLAVYGADLQDMLRTGGSKRRSPWRLAGNIHWHSPDGIAFESCKCQSPVILKHDHLDIQQKDDGVGPKPKHTAKPRGLKGLRGMFGKDDKPHHPGEQSLTDTVQVLLPATFSQLYGRGLRSPPRIVSNGAVIFGHSWKFPLRWCLTKDVPPVEGEPDPPPTEEVSSMMSDSGIGTAIDSSDLGPTPWSSSSFYSQGSNGRFSYRESSRSPLSTTPRSSGSSSTGQRDVDQLLLSPFLNTTGSKKRPSDALEDEQASASKVRRAETG</sequence>
<protein>
    <submittedName>
        <fullName evidence="2">Uncharacterized protein</fullName>
    </submittedName>
</protein>
<reference evidence="2" key="1">
    <citation type="journal article" date="2023" name="Mol. Phylogenet. Evol.">
        <title>Genome-scale phylogeny and comparative genomics of the fungal order Sordariales.</title>
        <authorList>
            <person name="Hensen N."/>
            <person name="Bonometti L."/>
            <person name="Westerberg I."/>
            <person name="Brannstrom I.O."/>
            <person name="Guillou S."/>
            <person name="Cros-Aarteil S."/>
            <person name="Calhoun S."/>
            <person name="Haridas S."/>
            <person name="Kuo A."/>
            <person name="Mondo S."/>
            <person name="Pangilinan J."/>
            <person name="Riley R."/>
            <person name="LaButti K."/>
            <person name="Andreopoulos B."/>
            <person name="Lipzen A."/>
            <person name="Chen C."/>
            <person name="Yan M."/>
            <person name="Daum C."/>
            <person name="Ng V."/>
            <person name="Clum A."/>
            <person name="Steindorff A."/>
            <person name="Ohm R.A."/>
            <person name="Martin F."/>
            <person name="Silar P."/>
            <person name="Natvig D.O."/>
            <person name="Lalanne C."/>
            <person name="Gautier V."/>
            <person name="Ament-Velasquez S.L."/>
            <person name="Kruys A."/>
            <person name="Hutchinson M.I."/>
            <person name="Powell A.J."/>
            <person name="Barry K."/>
            <person name="Miller A.N."/>
            <person name="Grigoriev I.V."/>
            <person name="Debuchy R."/>
            <person name="Gladieux P."/>
            <person name="Hiltunen Thoren M."/>
            <person name="Johannesson H."/>
        </authorList>
    </citation>
    <scope>NUCLEOTIDE SEQUENCE</scope>
    <source>
        <strain evidence="2">CBS 958.72</strain>
    </source>
</reference>
<accession>A0AAE0MZI4</accession>
<keyword evidence="3" id="KW-1185">Reference proteome</keyword>
<evidence type="ECO:0000256" key="1">
    <source>
        <dbReference type="SAM" id="MobiDB-lite"/>
    </source>
</evidence>
<comment type="caution">
    <text evidence="2">The sequence shown here is derived from an EMBL/GenBank/DDBJ whole genome shotgun (WGS) entry which is preliminary data.</text>
</comment>
<dbReference type="EMBL" id="JAULSN010000009">
    <property type="protein sequence ID" value="KAK3365351.1"/>
    <property type="molecule type" value="Genomic_DNA"/>
</dbReference>
<feature type="compositionally biased region" description="Low complexity" evidence="1">
    <location>
        <begin position="1028"/>
        <end position="1037"/>
    </location>
</feature>
<name>A0AAE0MZI4_9PEZI</name>
<feature type="compositionally biased region" description="Low complexity" evidence="1">
    <location>
        <begin position="1048"/>
        <end position="1064"/>
    </location>
</feature>
<proteinExistence type="predicted"/>
<dbReference type="Proteomes" id="UP001287356">
    <property type="component" value="Unassembled WGS sequence"/>
</dbReference>
<feature type="region of interest" description="Disordered" evidence="1">
    <location>
        <begin position="899"/>
        <end position="937"/>
    </location>
</feature>
<feature type="region of interest" description="Disordered" evidence="1">
    <location>
        <begin position="125"/>
        <end position="146"/>
    </location>
</feature>
<reference evidence="2" key="2">
    <citation type="submission" date="2023-06" db="EMBL/GenBank/DDBJ databases">
        <authorList>
            <consortium name="Lawrence Berkeley National Laboratory"/>
            <person name="Haridas S."/>
            <person name="Hensen N."/>
            <person name="Bonometti L."/>
            <person name="Westerberg I."/>
            <person name="Brannstrom I.O."/>
            <person name="Guillou S."/>
            <person name="Cros-Aarteil S."/>
            <person name="Calhoun S."/>
            <person name="Kuo A."/>
            <person name="Mondo S."/>
            <person name="Pangilinan J."/>
            <person name="Riley R."/>
            <person name="Labutti K."/>
            <person name="Andreopoulos B."/>
            <person name="Lipzen A."/>
            <person name="Chen C."/>
            <person name="Yanf M."/>
            <person name="Daum C."/>
            <person name="Ng V."/>
            <person name="Clum A."/>
            <person name="Steindorff A."/>
            <person name="Ohm R."/>
            <person name="Martin F."/>
            <person name="Silar P."/>
            <person name="Natvig D."/>
            <person name="Lalanne C."/>
            <person name="Gautier V."/>
            <person name="Ament-Velasquez S.L."/>
            <person name="Kruys A."/>
            <person name="Hutchinson M.I."/>
            <person name="Powell A.J."/>
            <person name="Barry K."/>
            <person name="Miller A.N."/>
            <person name="Grigoriev I.V."/>
            <person name="Debuchy R."/>
            <person name="Gladieux P."/>
            <person name="Thoren M.H."/>
            <person name="Johannesson H."/>
        </authorList>
    </citation>
    <scope>NUCLEOTIDE SEQUENCE</scope>
    <source>
        <strain evidence="2">CBS 958.72</strain>
    </source>
</reference>
<feature type="compositionally biased region" description="Basic residues" evidence="1">
    <location>
        <begin position="908"/>
        <end position="919"/>
    </location>
</feature>
<evidence type="ECO:0000313" key="2">
    <source>
        <dbReference type="EMBL" id="KAK3365351.1"/>
    </source>
</evidence>
<feature type="compositionally biased region" description="Basic and acidic residues" evidence="1">
    <location>
        <begin position="925"/>
        <end position="935"/>
    </location>
</feature>
<feature type="region of interest" description="Disordered" evidence="1">
    <location>
        <begin position="990"/>
        <end position="1106"/>
    </location>
</feature>
<organism evidence="2 3">
    <name type="scientific">Lasiosphaeria ovina</name>
    <dbReference type="NCBI Taxonomy" id="92902"/>
    <lineage>
        <taxon>Eukaryota</taxon>
        <taxon>Fungi</taxon>
        <taxon>Dikarya</taxon>
        <taxon>Ascomycota</taxon>
        <taxon>Pezizomycotina</taxon>
        <taxon>Sordariomycetes</taxon>
        <taxon>Sordariomycetidae</taxon>
        <taxon>Sordariales</taxon>
        <taxon>Lasiosphaeriaceae</taxon>
        <taxon>Lasiosphaeria</taxon>
    </lineage>
</organism>
<dbReference type="AlphaFoldDB" id="A0AAE0MZI4"/>
<evidence type="ECO:0000313" key="3">
    <source>
        <dbReference type="Proteomes" id="UP001287356"/>
    </source>
</evidence>
<gene>
    <name evidence="2" type="ORF">B0T24DRAFT_432302</name>
</gene>